<protein>
    <submittedName>
        <fullName evidence="1">Uncharacterized protein</fullName>
    </submittedName>
</protein>
<accession>A0A4Y2Q3Z2</accession>
<evidence type="ECO:0000313" key="2">
    <source>
        <dbReference type="Proteomes" id="UP000499080"/>
    </source>
</evidence>
<keyword evidence="2" id="KW-1185">Reference proteome</keyword>
<comment type="caution">
    <text evidence="1">The sequence shown here is derived from an EMBL/GenBank/DDBJ whole genome shotgun (WGS) entry which is preliminary data.</text>
</comment>
<evidence type="ECO:0000313" key="1">
    <source>
        <dbReference type="EMBL" id="GBN58181.1"/>
    </source>
</evidence>
<dbReference type="EMBL" id="BGPR01297114">
    <property type="protein sequence ID" value="GBN58181.1"/>
    <property type="molecule type" value="Genomic_DNA"/>
</dbReference>
<sequence>LLLEKQEEFGVSTRVCNFPVPTKKLGTKAVKTDARISDHVCTTTNTASPNDSGER</sequence>
<reference evidence="1 2" key="1">
    <citation type="journal article" date="2019" name="Sci. Rep.">
        <title>Orb-weaving spider Araneus ventricosus genome elucidates the spidroin gene catalogue.</title>
        <authorList>
            <person name="Kono N."/>
            <person name="Nakamura H."/>
            <person name="Ohtoshi R."/>
            <person name="Moran D.A.P."/>
            <person name="Shinohara A."/>
            <person name="Yoshida Y."/>
            <person name="Fujiwara M."/>
            <person name="Mori M."/>
            <person name="Tomita M."/>
            <person name="Arakawa K."/>
        </authorList>
    </citation>
    <scope>NUCLEOTIDE SEQUENCE [LARGE SCALE GENOMIC DNA]</scope>
</reference>
<name>A0A4Y2Q3Z2_ARAVE</name>
<dbReference type="AlphaFoldDB" id="A0A4Y2Q3Z2"/>
<proteinExistence type="predicted"/>
<gene>
    <name evidence="1" type="ORF">AVEN_257953_1</name>
</gene>
<dbReference type="Proteomes" id="UP000499080">
    <property type="component" value="Unassembled WGS sequence"/>
</dbReference>
<organism evidence="1 2">
    <name type="scientific">Araneus ventricosus</name>
    <name type="common">Orbweaver spider</name>
    <name type="synonym">Epeira ventricosa</name>
    <dbReference type="NCBI Taxonomy" id="182803"/>
    <lineage>
        <taxon>Eukaryota</taxon>
        <taxon>Metazoa</taxon>
        <taxon>Ecdysozoa</taxon>
        <taxon>Arthropoda</taxon>
        <taxon>Chelicerata</taxon>
        <taxon>Arachnida</taxon>
        <taxon>Araneae</taxon>
        <taxon>Araneomorphae</taxon>
        <taxon>Entelegynae</taxon>
        <taxon>Araneoidea</taxon>
        <taxon>Araneidae</taxon>
        <taxon>Araneus</taxon>
    </lineage>
</organism>
<feature type="non-terminal residue" evidence="1">
    <location>
        <position position="1"/>
    </location>
</feature>